<dbReference type="PANTHER" id="PTHR46268">
    <property type="entry name" value="STRESS RESPONSE PROTEIN NHAX"/>
    <property type="match status" value="1"/>
</dbReference>
<dbReference type="PANTHER" id="PTHR46268:SF6">
    <property type="entry name" value="UNIVERSAL STRESS PROTEIN UP12"/>
    <property type="match status" value="1"/>
</dbReference>
<name>A0ABY6IRE4_9HYPH</name>
<organism evidence="3 4">
    <name type="scientific">Pelagibacterium flavum</name>
    <dbReference type="NCBI Taxonomy" id="2984530"/>
    <lineage>
        <taxon>Bacteria</taxon>
        <taxon>Pseudomonadati</taxon>
        <taxon>Pseudomonadota</taxon>
        <taxon>Alphaproteobacteria</taxon>
        <taxon>Hyphomicrobiales</taxon>
        <taxon>Devosiaceae</taxon>
        <taxon>Pelagibacterium</taxon>
    </lineage>
</organism>
<reference evidence="3" key="1">
    <citation type="submission" date="2022-10" db="EMBL/GenBank/DDBJ databases">
        <title>YIM 151497 complete genome.</title>
        <authorList>
            <person name="Chen X."/>
        </authorList>
    </citation>
    <scope>NUCLEOTIDE SEQUENCE</scope>
    <source>
        <strain evidence="3">YIM 151497</strain>
    </source>
</reference>
<dbReference type="Proteomes" id="UP001163882">
    <property type="component" value="Chromosome"/>
</dbReference>
<sequence length="283" mass="30707">MTKIITLLDGSDYTKSVLDHTAWAALKTGASVDVVHVIGRRQSDTPMDWSGSLELGVRSHLLHELAEHDAQKARLAQERGKLIVDAGVQHLLSAGVIEARARLQRGDVVEVLKELEAEADLIVLGKRGEAADFAKMHLGSNLERVARVSKKPVMVASRAFNPVNAFMIAYDGGSSADKAVEHIAHGKLFPGTPCHLVMAGADTEQARSRLESASRKLTEAGFQTETSLIPGEAEKVISEYVKAHDIGLLVMGAYGHSRIRNFIIGSTTTEMIRSVLIPVMLFR</sequence>
<comment type="similarity">
    <text evidence="1">Belongs to the universal stress protein A family.</text>
</comment>
<gene>
    <name evidence="3" type="ORF">OF122_05045</name>
</gene>
<proteinExistence type="inferred from homology"/>
<dbReference type="PRINTS" id="PR01438">
    <property type="entry name" value="UNVRSLSTRESS"/>
</dbReference>
<protein>
    <submittedName>
        <fullName evidence="3">Universal stress protein</fullName>
    </submittedName>
</protein>
<dbReference type="InterPro" id="IPR006015">
    <property type="entry name" value="Universal_stress_UspA"/>
</dbReference>
<dbReference type="CDD" id="cd00293">
    <property type="entry name" value="USP-like"/>
    <property type="match status" value="2"/>
</dbReference>
<dbReference type="PROSITE" id="PS50890">
    <property type="entry name" value="PUA"/>
    <property type="match status" value="1"/>
</dbReference>
<dbReference type="SUPFAM" id="SSF52402">
    <property type="entry name" value="Adenine nucleotide alpha hydrolases-like"/>
    <property type="match status" value="2"/>
</dbReference>
<evidence type="ECO:0000259" key="2">
    <source>
        <dbReference type="Pfam" id="PF00582"/>
    </source>
</evidence>
<feature type="domain" description="UspA" evidence="2">
    <location>
        <begin position="205"/>
        <end position="283"/>
    </location>
</feature>
<evidence type="ECO:0000256" key="1">
    <source>
        <dbReference type="ARBA" id="ARBA00008791"/>
    </source>
</evidence>
<evidence type="ECO:0000313" key="4">
    <source>
        <dbReference type="Proteomes" id="UP001163882"/>
    </source>
</evidence>
<dbReference type="RefSeq" id="WP_264226721.1">
    <property type="nucleotide sequence ID" value="NZ_CP107716.1"/>
</dbReference>
<dbReference type="Gene3D" id="3.40.50.12370">
    <property type="match status" value="1"/>
</dbReference>
<feature type="domain" description="UspA" evidence="2">
    <location>
        <begin position="2"/>
        <end position="155"/>
    </location>
</feature>
<accession>A0ABY6IRE4</accession>
<dbReference type="EMBL" id="CP107716">
    <property type="protein sequence ID" value="UYQ73133.1"/>
    <property type="molecule type" value="Genomic_DNA"/>
</dbReference>
<dbReference type="Pfam" id="PF00582">
    <property type="entry name" value="Usp"/>
    <property type="match status" value="2"/>
</dbReference>
<keyword evidence="4" id="KW-1185">Reference proteome</keyword>
<evidence type="ECO:0000313" key="3">
    <source>
        <dbReference type="EMBL" id="UYQ73133.1"/>
    </source>
</evidence>
<dbReference type="InterPro" id="IPR006016">
    <property type="entry name" value="UspA"/>
</dbReference>